<dbReference type="InterPro" id="IPR039425">
    <property type="entry name" value="RNA_pol_sigma-70-like"/>
</dbReference>
<evidence type="ECO:0000259" key="6">
    <source>
        <dbReference type="Pfam" id="PF08281"/>
    </source>
</evidence>
<keyword evidence="3" id="KW-0731">Sigma factor</keyword>
<gene>
    <name evidence="7" type="ORF">NC998_25515</name>
</gene>
<dbReference type="Pfam" id="PF08281">
    <property type="entry name" value="Sigma70_r4_2"/>
    <property type="match status" value="1"/>
</dbReference>
<keyword evidence="5" id="KW-0804">Transcription</keyword>
<reference evidence="7 8" key="1">
    <citation type="submission" date="2022-04" db="EMBL/GenBank/DDBJ databases">
        <title>Positive selection, recombination, and allopatry shape intraspecific diversity of widespread and dominant cyanobacteria.</title>
        <authorList>
            <person name="Wei J."/>
            <person name="Shu W."/>
            <person name="Hu C."/>
        </authorList>
    </citation>
    <scope>NUCLEOTIDE SEQUENCE [LARGE SCALE GENOMIC DNA]</scope>
    <source>
        <strain evidence="7 8">GB2-A4</strain>
    </source>
</reference>
<keyword evidence="8" id="KW-1185">Reference proteome</keyword>
<evidence type="ECO:0000256" key="4">
    <source>
        <dbReference type="ARBA" id="ARBA00023125"/>
    </source>
</evidence>
<dbReference type="InterPro" id="IPR013249">
    <property type="entry name" value="RNA_pol_sigma70_r4_t2"/>
</dbReference>
<evidence type="ECO:0000313" key="8">
    <source>
        <dbReference type="Proteomes" id="UP001464891"/>
    </source>
</evidence>
<dbReference type="InterPro" id="IPR036388">
    <property type="entry name" value="WH-like_DNA-bd_sf"/>
</dbReference>
<dbReference type="InterPro" id="IPR014284">
    <property type="entry name" value="RNA_pol_sigma-70_dom"/>
</dbReference>
<evidence type="ECO:0000313" key="7">
    <source>
        <dbReference type="EMBL" id="MEP0820461.1"/>
    </source>
</evidence>
<comment type="caution">
    <text evidence="7">The sequence shown here is derived from an EMBL/GenBank/DDBJ whole genome shotgun (WGS) entry which is preliminary data.</text>
</comment>
<evidence type="ECO:0000256" key="2">
    <source>
        <dbReference type="ARBA" id="ARBA00023015"/>
    </source>
</evidence>
<name>A0ABV0JHH3_9CYAN</name>
<dbReference type="Gene3D" id="1.10.10.10">
    <property type="entry name" value="Winged helix-like DNA-binding domain superfamily/Winged helix DNA-binding domain"/>
    <property type="match status" value="1"/>
</dbReference>
<keyword evidence="2" id="KW-0805">Transcription regulation</keyword>
<dbReference type="PANTHER" id="PTHR43133">
    <property type="entry name" value="RNA POLYMERASE ECF-TYPE SIGMA FACTO"/>
    <property type="match status" value="1"/>
</dbReference>
<protein>
    <submittedName>
        <fullName evidence="7">Sigma-70 family RNA polymerase sigma factor</fullName>
    </submittedName>
</protein>
<dbReference type="CDD" id="cd06171">
    <property type="entry name" value="Sigma70_r4"/>
    <property type="match status" value="1"/>
</dbReference>
<evidence type="ECO:0000256" key="1">
    <source>
        <dbReference type="ARBA" id="ARBA00010641"/>
    </source>
</evidence>
<evidence type="ECO:0000256" key="3">
    <source>
        <dbReference type="ARBA" id="ARBA00023082"/>
    </source>
</evidence>
<accession>A0ABV0JHH3</accession>
<dbReference type="NCBIfam" id="TIGR02937">
    <property type="entry name" value="sigma70-ECF"/>
    <property type="match status" value="1"/>
</dbReference>
<proteinExistence type="inferred from homology"/>
<dbReference type="SUPFAM" id="SSF88946">
    <property type="entry name" value="Sigma2 domain of RNA polymerase sigma factors"/>
    <property type="match status" value="1"/>
</dbReference>
<dbReference type="Proteomes" id="UP001464891">
    <property type="component" value="Unassembled WGS sequence"/>
</dbReference>
<dbReference type="InterPro" id="IPR013324">
    <property type="entry name" value="RNA_pol_sigma_r3/r4-like"/>
</dbReference>
<evidence type="ECO:0000256" key="5">
    <source>
        <dbReference type="ARBA" id="ARBA00023163"/>
    </source>
</evidence>
<organism evidence="7 8">
    <name type="scientific">Trichocoleus desertorum GB2-A4</name>
    <dbReference type="NCBI Taxonomy" id="2933944"/>
    <lineage>
        <taxon>Bacteria</taxon>
        <taxon>Bacillati</taxon>
        <taxon>Cyanobacteriota</taxon>
        <taxon>Cyanophyceae</taxon>
        <taxon>Leptolyngbyales</taxon>
        <taxon>Trichocoleusaceae</taxon>
        <taxon>Trichocoleus</taxon>
    </lineage>
</organism>
<dbReference type="Gene3D" id="1.10.1740.10">
    <property type="match status" value="1"/>
</dbReference>
<keyword evidence="4" id="KW-0238">DNA-binding</keyword>
<sequence length="132" mass="15385">MRESENFPHWLRSITINLFYDALRRRKRAPHVRSLDAPQPFYKREIAGESASLFPEPEGELAAGEVYQQLRQAILDLPPLFRTVIVRREIEDLPYEAIAQVTGVSLGTVKSRLAHARYHLQQQLQLYSDRDR</sequence>
<dbReference type="PANTHER" id="PTHR43133:SF8">
    <property type="entry name" value="RNA POLYMERASE SIGMA FACTOR HI_1459-RELATED"/>
    <property type="match status" value="1"/>
</dbReference>
<dbReference type="SUPFAM" id="SSF88659">
    <property type="entry name" value="Sigma3 and sigma4 domains of RNA polymerase sigma factors"/>
    <property type="match status" value="1"/>
</dbReference>
<comment type="similarity">
    <text evidence="1">Belongs to the sigma-70 factor family. ECF subfamily.</text>
</comment>
<dbReference type="InterPro" id="IPR013325">
    <property type="entry name" value="RNA_pol_sigma_r2"/>
</dbReference>
<dbReference type="EMBL" id="JAMPKM010000030">
    <property type="protein sequence ID" value="MEP0820461.1"/>
    <property type="molecule type" value="Genomic_DNA"/>
</dbReference>
<feature type="domain" description="RNA polymerase sigma factor 70 region 4 type 2" evidence="6">
    <location>
        <begin position="68"/>
        <end position="120"/>
    </location>
</feature>